<dbReference type="SUPFAM" id="SSF50494">
    <property type="entry name" value="Trypsin-like serine proteases"/>
    <property type="match status" value="1"/>
</dbReference>
<comment type="caution">
    <text evidence="4">The sequence shown here is derived from an EMBL/GenBank/DDBJ whole genome shotgun (WGS) entry which is preliminary data.</text>
</comment>
<dbReference type="Pfam" id="PF13365">
    <property type="entry name" value="Trypsin_2"/>
    <property type="match status" value="1"/>
</dbReference>
<dbReference type="EMBL" id="JBHSJE010000002">
    <property type="protein sequence ID" value="MFC4979074.1"/>
    <property type="molecule type" value="Genomic_DNA"/>
</dbReference>
<dbReference type="Gene3D" id="2.40.10.10">
    <property type="entry name" value="Trypsin-like serine proteases"/>
    <property type="match status" value="2"/>
</dbReference>
<dbReference type="InterPro" id="IPR044925">
    <property type="entry name" value="His-Me_finger_sf"/>
</dbReference>
<accession>A0ABV9V7V9</accession>
<dbReference type="InterPro" id="IPR043504">
    <property type="entry name" value="Peptidase_S1_PA_chymotrypsin"/>
</dbReference>
<dbReference type="InterPro" id="IPR009003">
    <property type="entry name" value="Peptidase_S1_PA"/>
</dbReference>
<sequence>MVTSGRVARAETGYAAQMERAGLRFESRTAQREENRRTVASRGVLYADEPERVEKRLARLNADWSLARSIERTPSEPATTTGSTLPLGPAEFTADVLGLERLMGRNNLTGVAFLEGGHLAARSVGRVTVTGPGGSRHYGTAFMVSPSLLMTNNHVLSSQEEAGRALVEFNYQAALDGRPLAPASFALEPQRFFATDVDLDFSVVAVAEAGDQGERLADFHWLPLDGSQGKVIIGEFVNIIQHPDGEPKQLALRENQVVDLLDRFLHYYTDTARGSSGSPVCNDQWEVVALHHSAVPETDPEGRHLTVDGALWQPWMGEHKLAWKANEGVRISRVLQALSRLTLNGTAARLRDELFQPKGGAPLPGEGPPAAAAGAATGPGPVPSQGPDGMIPGAHGLLPGPDGQGPAAYGQVPGPGGPLPGLTAQPVSGAAVDVTVPLRITVGVVTPAPERPALDGTAASGAAERDLNAALLNLRLMEGRPYYDREADLAARDAYYAGIDVDSAGDALRDALTGLLEETHERRPSYSPARMLYPWVDLHPDRLLRSVYSGKTFTAEELIRADAAAEAARLGRMQAFMVRESTVGPDRFAAELDTLEASLPFNCEHVVPQSWFTKREPMRGDLHHLFACEPACNSFRSNIPYTDFPGFDEAVRDDCGMREREGFEPGHSKGAVARATLYFLLRYPGLIGDAEGEFPQDRLPVLLGWHESEPVSEYESHRNAAVAEIQGNRNPLIDHPEWSRKVDFSGVWR</sequence>
<feature type="compositionally biased region" description="Low complexity" evidence="3">
    <location>
        <begin position="357"/>
        <end position="379"/>
    </location>
</feature>
<evidence type="ECO:0000256" key="1">
    <source>
        <dbReference type="ARBA" id="ARBA00022722"/>
    </source>
</evidence>
<evidence type="ECO:0000313" key="4">
    <source>
        <dbReference type="EMBL" id="MFC4979074.1"/>
    </source>
</evidence>
<dbReference type="GO" id="GO:0004519">
    <property type="term" value="F:endonuclease activity"/>
    <property type="evidence" value="ECO:0007669"/>
    <property type="project" value="UniProtKB-KW"/>
</dbReference>
<evidence type="ECO:0000256" key="2">
    <source>
        <dbReference type="ARBA" id="ARBA00022801"/>
    </source>
</evidence>
<dbReference type="GeneID" id="31232891"/>
<evidence type="ECO:0000256" key="3">
    <source>
        <dbReference type="SAM" id="MobiDB-lite"/>
    </source>
</evidence>
<proteinExistence type="predicted"/>
<dbReference type="RefSeq" id="WP_033299125.1">
    <property type="nucleotide sequence ID" value="NZ_JBHSJE010000002.1"/>
</dbReference>
<evidence type="ECO:0000313" key="5">
    <source>
        <dbReference type="Proteomes" id="UP001595908"/>
    </source>
</evidence>
<keyword evidence="1" id="KW-0540">Nuclease</keyword>
<gene>
    <name evidence="4" type="ORF">ACFPL4_11945</name>
</gene>
<feature type="region of interest" description="Disordered" evidence="3">
    <location>
        <begin position="356"/>
        <end position="409"/>
    </location>
</feature>
<reference evidence="5" key="1">
    <citation type="journal article" date="2019" name="Int. J. Syst. Evol. Microbiol.">
        <title>The Global Catalogue of Microorganisms (GCM) 10K type strain sequencing project: providing services to taxonomists for standard genome sequencing and annotation.</title>
        <authorList>
            <consortium name="The Broad Institute Genomics Platform"/>
            <consortium name="The Broad Institute Genome Sequencing Center for Infectious Disease"/>
            <person name="Wu L."/>
            <person name="Ma J."/>
        </authorList>
    </citation>
    <scope>NUCLEOTIDE SEQUENCE [LARGE SCALE GENOMIC DNA]</scope>
    <source>
        <strain evidence="5">ICMP 257</strain>
    </source>
</reference>
<keyword evidence="4" id="KW-0255">Endonuclease</keyword>
<dbReference type="Pfam" id="PF04231">
    <property type="entry name" value="Endonuclease_1"/>
    <property type="match status" value="1"/>
</dbReference>
<dbReference type="SUPFAM" id="SSF54060">
    <property type="entry name" value="His-Me finger endonucleases"/>
    <property type="match status" value="1"/>
</dbReference>
<dbReference type="PANTHER" id="PTHR33607:SF2">
    <property type="entry name" value="ENDONUCLEASE-1"/>
    <property type="match status" value="1"/>
</dbReference>
<dbReference type="Proteomes" id="UP001595908">
    <property type="component" value="Unassembled WGS sequence"/>
</dbReference>
<dbReference type="PANTHER" id="PTHR33607">
    <property type="entry name" value="ENDONUCLEASE-1"/>
    <property type="match status" value="1"/>
</dbReference>
<name>A0ABV9V7V9_STRAZ</name>
<protein>
    <submittedName>
        <fullName evidence="4">Endonuclease</fullName>
    </submittedName>
</protein>
<keyword evidence="5" id="KW-1185">Reference proteome</keyword>
<keyword evidence="2" id="KW-0378">Hydrolase</keyword>
<organism evidence="4 5">
    <name type="scientific">Streptomyces atroolivaceus</name>
    <dbReference type="NCBI Taxonomy" id="66869"/>
    <lineage>
        <taxon>Bacteria</taxon>
        <taxon>Bacillati</taxon>
        <taxon>Actinomycetota</taxon>
        <taxon>Actinomycetes</taxon>
        <taxon>Kitasatosporales</taxon>
        <taxon>Streptomycetaceae</taxon>
        <taxon>Streptomyces</taxon>
    </lineage>
</organism>
<dbReference type="InterPro" id="IPR007346">
    <property type="entry name" value="Endonuclease-I"/>
</dbReference>